<evidence type="ECO:0000313" key="12">
    <source>
        <dbReference type="Proteomes" id="UP000642748"/>
    </source>
</evidence>
<evidence type="ECO:0000256" key="6">
    <source>
        <dbReference type="ARBA" id="ARBA00022729"/>
    </source>
</evidence>
<keyword evidence="7" id="KW-0456">Lyase</keyword>
<dbReference type="PANTHER" id="PTHR32018:SF1">
    <property type="entry name" value="RHAMNOGALACTURONAN ENDOLYASE"/>
    <property type="match status" value="1"/>
</dbReference>
<dbReference type="RefSeq" id="WP_203918849.1">
    <property type="nucleotide sequence ID" value="NZ_BONZ01000032.1"/>
</dbReference>
<dbReference type="GO" id="GO:0030246">
    <property type="term" value="F:carbohydrate binding"/>
    <property type="evidence" value="ECO:0007669"/>
    <property type="project" value="InterPro"/>
</dbReference>
<evidence type="ECO:0000256" key="8">
    <source>
        <dbReference type="SAM" id="SignalP"/>
    </source>
</evidence>
<comment type="caution">
    <text evidence="11">The sequence shown here is derived from an EMBL/GenBank/DDBJ whole genome shotgun (WGS) entry which is preliminary data.</text>
</comment>
<dbReference type="InterPro" id="IPR006311">
    <property type="entry name" value="TAT_signal"/>
</dbReference>
<reference evidence="11" key="1">
    <citation type="submission" date="2021-01" db="EMBL/GenBank/DDBJ databases">
        <title>Whole genome shotgun sequence of Rugosimonospora africana NBRC 104875.</title>
        <authorList>
            <person name="Komaki H."/>
            <person name="Tamura T."/>
        </authorList>
    </citation>
    <scope>NUCLEOTIDE SEQUENCE</scope>
    <source>
        <strain evidence="11">NBRC 104875</strain>
    </source>
</reference>
<sequence>METEPRLTRRSALGMLGAAGATAAVFGPAQAWAATDVAPDAGTDAAGVTGNGAVLDGPDVRLVDNGTSVTMQNGLISVTVAKATAQIGDLRLIGSTRGNEGFNLVSGTNGQGYTTFDYYVGTTRFSKGLSGAQYRVVRSGADRVEIAMSQDDPAVLPFTVDLHLVVERGRPGLYCYVVFGYPDTMPAGLTIQQLRYAFAAGDSSFTYFVVDDARGIQQRPTIEEMSQAVTLQDTTYLLPGGRVYSKYQNISNLEGDNHVFMVSNGRVGMALVQASKEWFSGGPTKQELTCHDYYDGEILLWHPFTSHYGSPDLEPPTGWEKLYGPFFLHVTEAGDASPEGSVARMWADAKRAAAREQASWPYRWIDDARYGAERRSDVTGKLTIAGDASAERAWVVLSTPEPDRVYQGIPLDGGDWQYQNLGYVYCARAGHAGRFTLPAVRPGRYTLSAFTDGMLGEFKRYGVTVGAGRRVDVGNLVWHPEDNGRTLWQIGTPDRSAGQFHVYGGPDGFRRYLTWLEYPYEFGDGVDFHIGVDDPATAWNYFQPAYRTPGSPLQLQLRGTSPDLSLTAWRIRFDSAGHRRGVATLDIALAASVFGTLRITLNDTEVARFDPLPGPAGDNSSYRLACRGMYRRLPAVVFDARLIRPGENVLTLAPVRAPKAPLTRGNTVDDWMEPMGGVMYDTIRLRVKD</sequence>
<gene>
    <name evidence="11" type="ORF">Raf01_33780</name>
</gene>
<evidence type="ECO:0000256" key="5">
    <source>
        <dbReference type="ARBA" id="ARBA00022525"/>
    </source>
</evidence>
<dbReference type="InterPro" id="IPR010325">
    <property type="entry name" value="Rhamnogal_lyase"/>
</dbReference>
<comment type="catalytic activity">
    <reaction evidence="1">
        <text>Endotype eliminative cleavage of L-alpha-rhamnopyranosyl-(1-&gt;4)-alpha-D-galactopyranosyluronic acid bonds of rhamnogalacturonan I domains in ramified hairy regions of pectin leaving L-rhamnopyranose at the reducing end and 4-deoxy-4,5-unsaturated D-galactopyranosyluronic acid at the non-reducing end.</text>
        <dbReference type="EC" id="4.2.2.23"/>
    </reaction>
</comment>
<dbReference type="SUPFAM" id="SSF74650">
    <property type="entry name" value="Galactose mutarotase-like"/>
    <property type="match status" value="1"/>
</dbReference>
<name>A0A8J3VR53_9ACTN</name>
<dbReference type="CDD" id="cd10316">
    <property type="entry name" value="RGL4_M"/>
    <property type="match status" value="1"/>
</dbReference>
<keyword evidence="12" id="KW-1185">Reference proteome</keyword>
<dbReference type="GO" id="GO:0102210">
    <property type="term" value="F:rhamnogalacturonan endolyase activity"/>
    <property type="evidence" value="ECO:0007669"/>
    <property type="project" value="UniProtKB-EC"/>
</dbReference>
<dbReference type="Gene3D" id="2.60.40.1120">
    <property type="entry name" value="Carboxypeptidase-like, regulatory domain"/>
    <property type="match status" value="1"/>
</dbReference>
<dbReference type="PANTHER" id="PTHR32018">
    <property type="entry name" value="RHAMNOGALACTURONATE LYASE FAMILY PROTEIN"/>
    <property type="match status" value="1"/>
</dbReference>
<evidence type="ECO:0000256" key="3">
    <source>
        <dbReference type="ARBA" id="ARBA00010418"/>
    </source>
</evidence>
<dbReference type="InterPro" id="IPR008979">
    <property type="entry name" value="Galactose-bd-like_sf"/>
</dbReference>
<dbReference type="Pfam" id="PF06045">
    <property type="entry name" value="Rhamnogal_lyase"/>
    <property type="match status" value="1"/>
</dbReference>
<dbReference type="InterPro" id="IPR013784">
    <property type="entry name" value="Carb-bd-like_fold"/>
</dbReference>
<evidence type="ECO:0000256" key="1">
    <source>
        <dbReference type="ARBA" id="ARBA00001324"/>
    </source>
</evidence>
<dbReference type="InterPro" id="IPR014718">
    <property type="entry name" value="GH-type_carb-bd"/>
</dbReference>
<feature type="chain" id="PRO_5038776456" description="rhamnogalacturonan endolyase" evidence="8">
    <location>
        <begin position="34"/>
        <end position="689"/>
    </location>
</feature>
<evidence type="ECO:0000259" key="10">
    <source>
        <dbReference type="Pfam" id="PF14686"/>
    </source>
</evidence>
<proteinExistence type="inferred from homology"/>
<feature type="domain" description="Rhamnogalacturonan lyase" evidence="9">
    <location>
        <begin position="486"/>
        <end position="685"/>
    </location>
</feature>
<dbReference type="AlphaFoldDB" id="A0A8J3VR53"/>
<evidence type="ECO:0000256" key="2">
    <source>
        <dbReference type="ARBA" id="ARBA00004613"/>
    </source>
</evidence>
<dbReference type="InterPro" id="IPR029411">
    <property type="entry name" value="RG-lyase_III"/>
</dbReference>
<organism evidence="11 12">
    <name type="scientific">Rugosimonospora africana</name>
    <dbReference type="NCBI Taxonomy" id="556532"/>
    <lineage>
        <taxon>Bacteria</taxon>
        <taxon>Bacillati</taxon>
        <taxon>Actinomycetota</taxon>
        <taxon>Actinomycetes</taxon>
        <taxon>Micromonosporales</taxon>
        <taxon>Micromonosporaceae</taxon>
        <taxon>Rugosimonospora</taxon>
    </lineage>
</organism>
<comment type="similarity">
    <text evidence="3">Belongs to the polysaccharide lyase 4 family.</text>
</comment>
<dbReference type="SUPFAM" id="SSF49452">
    <property type="entry name" value="Starch-binding domain-like"/>
    <property type="match status" value="1"/>
</dbReference>
<keyword evidence="6 8" id="KW-0732">Signal</keyword>
<protein>
    <recommendedName>
        <fullName evidence="4">rhamnogalacturonan endolyase</fullName>
        <ecNumber evidence="4">4.2.2.23</ecNumber>
    </recommendedName>
</protein>
<dbReference type="EC" id="4.2.2.23" evidence="4"/>
<dbReference type="SUPFAM" id="SSF49785">
    <property type="entry name" value="Galactose-binding domain-like"/>
    <property type="match status" value="1"/>
</dbReference>
<evidence type="ECO:0000256" key="4">
    <source>
        <dbReference type="ARBA" id="ARBA00012437"/>
    </source>
</evidence>
<dbReference type="PROSITE" id="PS51318">
    <property type="entry name" value="TAT"/>
    <property type="match status" value="1"/>
</dbReference>
<accession>A0A8J3VR53</accession>
<evidence type="ECO:0000256" key="7">
    <source>
        <dbReference type="ARBA" id="ARBA00023239"/>
    </source>
</evidence>
<evidence type="ECO:0000313" key="11">
    <source>
        <dbReference type="EMBL" id="GIH15206.1"/>
    </source>
</evidence>
<feature type="domain" description="Rhamnogalacturonan lyase" evidence="10">
    <location>
        <begin position="412"/>
        <end position="471"/>
    </location>
</feature>
<keyword evidence="5" id="KW-0964">Secreted</keyword>
<dbReference type="GO" id="GO:0005975">
    <property type="term" value="P:carbohydrate metabolic process"/>
    <property type="evidence" value="ECO:0007669"/>
    <property type="project" value="InterPro"/>
</dbReference>
<dbReference type="GO" id="GO:0005576">
    <property type="term" value="C:extracellular region"/>
    <property type="evidence" value="ECO:0007669"/>
    <property type="project" value="UniProtKB-SubCell"/>
</dbReference>
<dbReference type="InterPro" id="IPR011013">
    <property type="entry name" value="Gal_mutarotase_sf_dom"/>
</dbReference>
<dbReference type="InterPro" id="IPR029413">
    <property type="entry name" value="RG-lyase_II"/>
</dbReference>
<dbReference type="InterPro" id="IPR051850">
    <property type="entry name" value="Polysacch_Lyase_4"/>
</dbReference>
<dbReference type="Gene3D" id="2.70.98.10">
    <property type="match status" value="1"/>
</dbReference>
<dbReference type="Pfam" id="PF14683">
    <property type="entry name" value="CBM-like"/>
    <property type="match status" value="1"/>
</dbReference>
<dbReference type="Pfam" id="PF14686">
    <property type="entry name" value="fn3_3"/>
    <property type="match status" value="1"/>
</dbReference>
<dbReference type="Proteomes" id="UP000642748">
    <property type="component" value="Unassembled WGS sequence"/>
</dbReference>
<feature type="signal peptide" evidence="8">
    <location>
        <begin position="1"/>
        <end position="33"/>
    </location>
</feature>
<evidence type="ECO:0000259" key="9">
    <source>
        <dbReference type="Pfam" id="PF14683"/>
    </source>
</evidence>
<dbReference type="EMBL" id="BONZ01000032">
    <property type="protein sequence ID" value="GIH15206.1"/>
    <property type="molecule type" value="Genomic_DNA"/>
</dbReference>
<dbReference type="CDD" id="cd10320">
    <property type="entry name" value="RGL4_N"/>
    <property type="match status" value="1"/>
</dbReference>
<comment type="subcellular location">
    <subcellularLocation>
        <location evidence="2">Secreted</location>
    </subcellularLocation>
</comment>